<feature type="domain" description="Alginate export" evidence="1">
    <location>
        <begin position="42"/>
        <end position="434"/>
    </location>
</feature>
<dbReference type="AlphaFoldDB" id="A0A1I5Y863"/>
<sequence>MHFLSKNADDIYCQLFNMKPIFKTIIFGLTASCFYSTASAQLTVSAQLRTRTEYRDGLGAPLPKDENPALFTSQRTRLSAGFSTYRLKLGITIQDVRVWGQDGSTINRTTTQDNNGLMLHEAWAEIGLTDTSNKRYSIALKLGRQEIIYDDERLMGNLDWPQPARRHDAALLQFNSNQWMIHAGFAFNQNKENASDTKYNPTPAGNYAANTNGGSMYKSFEYLYAGRKYEQGNISFLFFSDQFSKYHNDITNDVPSKVWDNGTWTRFTTGFYTINNFNKINVSASAYYQFGENASGEKLSAALLSANAFYKVNKKFSVGPGIDYTTGGSSGNKSNAFDPLYGTPHKFWGLMDYFYAGSGFGNKGLMDYYLKAKYAASSSCSFTAGVHQFNSSSSVYNNNGDKMSLNLGTEADITANYALTKIIGFEAGYSHFFSTASLTSPGVKNITNAQSNNNWAYLMIKIQPSFNFK</sequence>
<keyword evidence="3" id="KW-1185">Reference proteome</keyword>
<accession>A0A1I5Y863</accession>
<evidence type="ECO:0000259" key="1">
    <source>
        <dbReference type="Pfam" id="PF13372"/>
    </source>
</evidence>
<dbReference type="STRING" id="1465490.SAMN05444277_11122"/>
<evidence type="ECO:0000313" key="3">
    <source>
        <dbReference type="Proteomes" id="UP000199031"/>
    </source>
</evidence>
<gene>
    <name evidence="2" type="ORF">SAMN05444277_11122</name>
</gene>
<organism evidence="2 3">
    <name type="scientific">Parafilimonas terrae</name>
    <dbReference type="NCBI Taxonomy" id="1465490"/>
    <lineage>
        <taxon>Bacteria</taxon>
        <taxon>Pseudomonadati</taxon>
        <taxon>Bacteroidota</taxon>
        <taxon>Chitinophagia</taxon>
        <taxon>Chitinophagales</taxon>
        <taxon>Chitinophagaceae</taxon>
        <taxon>Parafilimonas</taxon>
    </lineage>
</organism>
<dbReference type="EMBL" id="FOXQ01000011">
    <property type="protein sequence ID" value="SFQ40432.1"/>
    <property type="molecule type" value="Genomic_DNA"/>
</dbReference>
<dbReference type="InterPro" id="IPR025388">
    <property type="entry name" value="Alginate_export_dom"/>
</dbReference>
<protein>
    <submittedName>
        <fullName evidence="2">Alginate export</fullName>
    </submittedName>
</protein>
<dbReference type="Proteomes" id="UP000199031">
    <property type="component" value="Unassembled WGS sequence"/>
</dbReference>
<reference evidence="2 3" key="1">
    <citation type="submission" date="2016-10" db="EMBL/GenBank/DDBJ databases">
        <authorList>
            <person name="de Groot N.N."/>
        </authorList>
    </citation>
    <scope>NUCLEOTIDE SEQUENCE [LARGE SCALE GENOMIC DNA]</scope>
    <source>
        <strain evidence="2 3">DSM 28286</strain>
    </source>
</reference>
<dbReference type="Pfam" id="PF13372">
    <property type="entry name" value="Alginate_exp"/>
    <property type="match status" value="1"/>
</dbReference>
<evidence type="ECO:0000313" key="2">
    <source>
        <dbReference type="EMBL" id="SFQ40432.1"/>
    </source>
</evidence>
<proteinExistence type="predicted"/>
<name>A0A1I5Y863_9BACT</name>